<feature type="compositionally biased region" description="Basic and acidic residues" evidence="1">
    <location>
        <begin position="118"/>
        <end position="143"/>
    </location>
</feature>
<proteinExistence type="predicted"/>
<evidence type="ECO:0000313" key="2">
    <source>
        <dbReference type="EnsemblPlants" id="OBART03G28310.1"/>
    </source>
</evidence>
<evidence type="ECO:0000313" key="3">
    <source>
        <dbReference type="Proteomes" id="UP000026960"/>
    </source>
</evidence>
<organism evidence="2">
    <name type="scientific">Oryza barthii</name>
    <dbReference type="NCBI Taxonomy" id="65489"/>
    <lineage>
        <taxon>Eukaryota</taxon>
        <taxon>Viridiplantae</taxon>
        <taxon>Streptophyta</taxon>
        <taxon>Embryophyta</taxon>
        <taxon>Tracheophyta</taxon>
        <taxon>Spermatophyta</taxon>
        <taxon>Magnoliopsida</taxon>
        <taxon>Liliopsida</taxon>
        <taxon>Poales</taxon>
        <taxon>Poaceae</taxon>
        <taxon>BOP clade</taxon>
        <taxon>Oryzoideae</taxon>
        <taxon>Oryzeae</taxon>
        <taxon>Oryzinae</taxon>
        <taxon>Oryza</taxon>
    </lineage>
</organism>
<feature type="compositionally biased region" description="Low complexity" evidence="1">
    <location>
        <begin position="90"/>
        <end position="106"/>
    </location>
</feature>
<dbReference type="PaxDb" id="65489-OBART03G28310.1"/>
<dbReference type="HOGENOM" id="CLU_1130551_0_0_1"/>
<feature type="region of interest" description="Disordered" evidence="1">
    <location>
        <begin position="74"/>
        <end position="153"/>
    </location>
</feature>
<dbReference type="AlphaFoldDB" id="A0A0D3FM16"/>
<evidence type="ECO:0000256" key="1">
    <source>
        <dbReference type="SAM" id="MobiDB-lite"/>
    </source>
</evidence>
<name>A0A0D3FM16_9ORYZ</name>
<protein>
    <submittedName>
        <fullName evidence="2">Uncharacterized protein</fullName>
    </submittedName>
</protein>
<dbReference type="EnsemblPlants" id="OBART03G28310.1">
    <property type="protein sequence ID" value="OBART03G28310.1"/>
    <property type="gene ID" value="OBART03G28310"/>
</dbReference>
<dbReference type="Proteomes" id="UP000026960">
    <property type="component" value="Chromosome 3"/>
</dbReference>
<sequence length="246" mass="26041">METLVKETKYTDGVTPGFWTRTQRTPRPLRSLQPLVAAGPSPAAVAGVAAGGVLGGSGWRGDGGRRPRRHDLAPRIFMADAAHPPRHRSPPLARRADAASPRRSCSGSASAEPQAPVEEPHGTGRRGERGCRRHRRQEEERVGRAGSAGGAEEVRVQMQVQVQSWPMTTTTIPAAARTSAPGGFLEGESGISPSVYGARTRCVEEPKPTAQATPVFLAARGLVKAWYRVTMFGGEGPSLVAIPGST</sequence>
<reference evidence="2" key="1">
    <citation type="journal article" date="2009" name="Rice">
        <title>De Novo Next Generation Sequencing of Plant Genomes.</title>
        <authorList>
            <person name="Rounsley S."/>
            <person name="Marri P.R."/>
            <person name="Yu Y."/>
            <person name="He R."/>
            <person name="Sisneros N."/>
            <person name="Goicoechea J.L."/>
            <person name="Lee S.J."/>
            <person name="Angelova A."/>
            <person name="Kudrna D."/>
            <person name="Luo M."/>
            <person name="Affourtit J."/>
            <person name="Desany B."/>
            <person name="Knight J."/>
            <person name="Niazi F."/>
            <person name="Egholm M."/>
            <person name="Wing R.A."/>
        </authorList>
    </citation>
    <scope>NUCLEOTIDE SEQUENCE [LARGE SCALE GENOMIC DNA]</scope>
    <source>
        <strain evidence="2">cv. IRGC 105608</strain>
    </source>
</reference>
<reference evidence="2" key="2">
    <citation type="submission" date="2015-03" db="UniProtKB">
        <authorList>
            <consortium name="EnsemblPlants"/>
        </authorList>
    </citation>
    <scope>IDENTIFICATION</scope>
</reference>
<keyword evidence="3" id="KW-1185">Reference proteome</keyword>
<dbReference type="Gramene" id="OBART03G28310.1">
    <property type="protein sequence ID" value="OBART03G28310.1"/>
    <property type="gene ID" value="OBART03G28310"/>
</dbReference>
<accession>A0A0D3FM16</accession>